<name>A0ABY4B5T6_9BACT</name>
<evidence type="ECO:0000313" key="1">
    <source>
        <dbReference type="EMBL" id="UOE34395.1"/>
    </source>
</evidence>
<accession>A0ABY4B5T6</accession>
<dbReference type="Proteomes" id="UP000831390">
    <property type="component" value="Chromosome"/>
</dbReference>
<gene>
    <name evidence="1" type="ORF">MTP16_01765</name>
</gene>
<evidence type="ECO:0000313" key="2">
    <source>
        <dbReference type="Proteomes" id="UP000831390"/>
    </source>
</evidence>
<dbReference type="NCBIfam" id="TIGR04183">
    <property type="entry name" value="Por_Secre_tail"/>
    <property type="match status" value="1"/>
</dbReference>
<keyword evidence="2" id="KW-1185">Reference proteome</keyword>
<proteinExistence type="predicted"/>
<organism evidence="1 2">
    <name type="scientific">Hymenobacter monticola</name>
    <dbReference type="NCBI Taxonomy" id="1705399"/>
    <lineage>
        <taxon>Bacteria</taxon>
        <taxon>Pseudomonadati</taxon>
        <taxon>Bacteroidota</taxon>
        <taxon>Cytophagia</taxon>
        <taxon>Cytophagales</taxon>
        <taxon>Hymenobacteraceae</taxon>
        <taxon>Hymenobacter</taxon>
    </lineage>
</organism>
<sequence>MDYLRFDNSVDEPSSMVVNGPGGPQFIFGSGIAISASNNCASRTGNGQVGAQQRQTATTGSVPARIQALMDTLRRQAAPRVRLGYYQAEIRAYFFDQDLLPDLEAYALTLAAPNPAACLALGFDVMSYYRAQGQTADAARLRAALGALPLALASAPARARLAYYDVVGRLGATRRAAGRGPTPADSLALRRLLLSRQAEALEAGQWWAYYYPTTPVPTPAPLLRPDPAPTLALYPNPAHDALTVRVAGDPGPALEVRLVDLLTGRVCRQVPVSAETGQVSLRGLRPGTYACHVYVGGALHTTRRLVVE</sequence>
<dbReference type="EMBL" id="CP094534">
    <property type="protein sequence ID" value="UOE34395.1"/>
    <property type="molecule type" value="Genomic_DNA"/>
</dbReference>
<dbReference type="RefSeq" id="WP_243515429.1">
    <property type="nucleotide sequence ID" value="NZ_CP094534.1"/>
</dbReference>
<dbReference type="InterPro" id="IPR026444">
    <property type="entry name" value="Secre_tail"/>
</dbReference>
<protein>
    <submittedName>
        <fullName evidence="1">T9SS type A sorting domain-containing protein</fullName>
    </submittedName>
</protein>
<reference evidence="1 2" key="1">
    <citation type="submission" date="2022-03" db="EMBL/GenBank/DDBJ databases">
        <title>Hymenobactersp. isolated from the air.</title>
        <authorList>
            <person name="Won M."/>
            <person name="Kwon S.-W."/>
        </authorList>
    </citation>
    <scope>NUCLEOTIDE SEQUENCE [LARGE SCALE GENOMIC DNA]</scope>
    <source>
        <strain evidence="1 2">KACC 22596</strain>
    </source>
</reference>